<evidence type="ECO:0000259" key="1">
    <source>
        <dbReference type="Pfam" id="PF16158"/>
    </source>
</evidence>
<dbReference type="InterPro" id="IPR013783">
    <property type="entry name" value="Ig-like_fold"/>
</dbReference>
<dbReference type="RefSeq" id="WP_157891661.1">
    <property type="nucleotide sequence ID" value="NZ_LT859958.1"/>
</dbReference>
<dbReference type="CDD" id="cd14947">
    <property type="entry name" value="NBR1_like"/>
    <property type="match status" value="1"/>
</dbReference>
<dbReference type="InterPro" id="IPR032350">
    <property type="entry name" value="Nbr1_FW"/>
</dbReference>
<feature type="domain" description="Nbr1 FW" evidence="1">
    <location>
        <begin position="4"/>
        <end position="107"/>
    </location>
</feature>
<keyword evidence="3" id="KW-1185">Reference proteome</keyword>
<protein>
    <recommendedName>
        <fullName evidence="1">Nbr1 FW domain-containing protein</fullName>
    </recommendedName>
</protein>
<sequence>MGETIPDGTNLQPGHHFEKTWTIKNDGSSTWEKSFKLVRTASTPVNESLGSPEHIPLAQEVKPGETIEIKVDLVAPQQDGQYTVYYELRDGAGLSVLNSQIWVTITVGNIPVSTSGEYGVSAQLLSAYMDHSEFKVDFCMQLPDERQWYPENVLLLVNHQQYAPVASRIDPIGATTANKCFSFSFPVSIASGSTYQLSIGKVELPPEVHQAENCARAQTILRAAYPGLDFNCAGPGFWYTHLVLPSDMTEEQADQLILDAMSSSIYGPWSLSGMTP</sequence>
<evidence type="ECO:0000313" key="3">
    <source>
        <dbReference type="Proteomes" id="UP000195514"/>
    </source>
</evidence>
<dbReference type="KEGG" id="abat:CFX1CAM_0600"/>
<proteinExistence type="predicted"/>
<dbReference type="AlphaFoldDB" id="A0A1Y6K276"/>
<dbReference type="OrthoDB" id="166850at2"/>
<organism evidence="2 3">
    <name type="scientific">Candidatus Brevifilum fermentans</name>
    <dbReference type="NCBI Taxonomy" id="1986204"/>
    <lineage>
        <taxon>Bacteria</taxon>
        <taxon>Bacillati</taxon>
        <taxon>Chloroflexota</taxon>
        <taxon>Anaerolineae</taxon>
        <taxon>Anaerolineales</taxon>
        <taxon>Anaerolineaceae</taxon>
        <taxon>Candidatus Brevifilum</taxon>
    </lineage>
</organism>
<reference evidence="3" key="1">
    <citation type="submission" date="2017-05" db="EMBL/GenBank/DDBJ databases">
        <authorList>
            <person name="Kirkegaard R."/>
            <person name="Mcilroy J S."/>
        </authorList>
    </citation>
    <scope>NUCLEOTIDE SEQUENCE [LARGE SCALE GENOMIC DNA]</scope>
</reference>
<dbReference type="PANTHER" id="PTHR20930">
    <property type="entry name" value="OVARIAN CARCINOMA ANTIGEN CA125-RELATED"/>
    <property type="match status" value="1"/>
</dbReference>
<dbReference type="Pfam" id="PF16158">
    <property type="entry name" value="N_BRCA1_IG"/>
    <property type="match status" value="1"/>
</dbReference>
<dbReference type="Proteomes" id="UP000195514">
    <property type="component" value="Chromosome I"/>
</dbReference>
<dbReference type="Gene3D" id="2.60.40.10">
    <property type="entry name" value="Immunoglobulins"/>
    <property type="match status" value="1"/>
</dbReference>
<accession>A0A1Y6K276</accession>
<dbReference type="PANTHER" id="PTHR20930:SF0">
    <property type="entry name" value="PROTEIN ILRUN"/>
    <property type="match status" value="1"/>
</dbReference>
<gene>
    <name evidence="2" type="ORF">CFX1CAM_0600</name>
</gene>
<evidence type="ECO:0000313" key="2">
    <source>
        <dbReference type="EMBL" id="SMX53666.1"/>
    </source>
</evidence>
<name>A0A1Y6K276_9CHLR</name>
<dbReference type="EMBL" id="LT859958">
    <property type="protein sequence ID" value="SMX53666.1"/>
    <property type="molecule type" value="Genomic_DNA"/>
</dbReference>